<reference evidence="1" key="1">
    <citation type="submission" date="2019-11" db="EMBL/GenBank/DDBJ databases">
        <title>Nori genome reveals adaptations in red seaweeds to the harsh intertidal environment.</title>
        <authorList>
            <person name="Wang D."/>
            <person name="Mao Y."/>
        </authorList>
    </citation>
    <scope>NUCLEOTIDE SEQUENCE</scope>
    <source>
        <tissue evidence="1">Gametophyte</tissue>
    </source>
</reference>
<name>A0ACC3BXP6_PYRYE</name>
<gene>
    <name evidence="1" type="ORF">I4F81_005250</name>
</gene>
<dbReference type="EMBL" id="CM020618">
    <property type="protein sequence ID" value="KAK1862682.1"/>
    <property type="molecule type" value="Genomic_DNA"/>
</dbReference>
<evidence type="ECO:0000313" key="2">
    <source>
        <dbReference type="Proteomes" id="UP000798662"/>
    </source>
</evidence>
<organism evidence="1 2">
    <name type="scientific">Pyropia yezoensis</name>
    <name type="common">Susabi-nori</name>
    <name type="synonym">Porphyra yezoensis</name>
    <dbReference type="NCBI Taxonomy" id="2788"/>
    <lineage>
        <taxon>Eukaryota</taxon>
        <taxon>Rhodophyta</taxon>
        <taxon>Bangiophyceae</taxon>
        <taxon>Bangiales</taxon>
        <taxon>Bangiaceae</taxon>
        <taxon>Pyropia</taxon>
    </lineage>
</organism>
<evidence type="ECO:0000313" key="1">
    <source>
        <dbReference type="EMBL" id="KAK1862682.1"/>
    </source>
</evidence>
<keyword evidence="2" id="KW-1185">Reference proteome</keyword>
<proteinExistence type="predicted"/>
<dbReference type="Proteomes" id="UP000798662">
    <property type="component" value="Chromosome 1"/>
</dbReference>
<accession>A0ACC3BXP6</accession>
<protein>
    <submittedName>
        <fullName evidence="1">Uncharacterized protein</fullName>
    </submittedName>
</protein>
<comment type="caution">
    <text evidence="1">The sequence shown here is derived from an EMBL/GenBank/DDBJ whole genome shotgun (WGS) entry which is preliminary data.</text>
</comment>
<sequence length="476" mass="49716">MLAASAARWVALAIPPDSPTLGRSLAALAARAAAVSPSSANLSGTAAGGAVSLGGEQPSVPCGPAADFAVSTTTPTSPLVRAVRDSCRGGGGGLAFTPPPPRGWRGAGHWSGAVTGPPPRARRGLATSPISDELDRTEVSSSVPPEAVRTKSSGARRPPYHWVDEEAQQLISRAYARHATLGDRTDGGTRSFPPALAVADLESLGGSGLAASYPVTTVTDRLARTLVRGGAAAVHWFFGNRYGHHAVTLETVAAVPGMVAAFHRHFRSLRRMERDRGHIPVLTEEAENEKFHLLIWLKVTTPTRLERALVVAAQAVYVTFYSAAYALAPTFAHRLTGYLEEVAVQAYTDYLRAIDRGDIPNGPAPEIAKLYYRLPADATIRDVVLHVRADECMHRDVNHMLADKHQARDGHTRPHFMASDTAATHAPPADAFGHSGTGGGDGAAAALAEPPSGDTPGDGRADAAASTAGGRAGAHS</sequence>